<gene>
    <name evidence="2" type="ORF">AVDCRST_MAG19-2455</name>
</gene>
<feature type="region of interest" description="Disordered" evidence="1">
    <location>
        <begin position="1"/>
        <end position="59"/>
    </location>
</feature>
<feature type="compositionally biased region" description="Polar residues" evidence="1">
    <location>
        <begin position="1"/>
        <end position="13"/>
    </location>
</feature>
<protein>
    <submittedName>
        <fullName evidence="2">Uncharacterized protein</fullName>
    </submittedName>
</protein>
<dbReference type="AlphaFoldDB" id="A0A6J4V5Z9"/>
<feature type="region of interest" description="Disordered" evidence="1">
    <location>
        <begin position="98"/>
        <end position="134"/>
    </location>
</feature>
<sequence>GRSNPSVSGTSGATWRRRPSSSSGRTGGRHTATPGSTSWTDRGTRRCSRRWTDSGSRLSTCQSAPWRACRRCPAPVPRSWPNWASTCGACASRPRRWAGVPATRSTGPRRSVRRGWPSATWRPRATPFGRPADG</sequence>
<feature type="non-terminal residue" evidence="2">
    <location>
        <position position="134"/>
    </location>
</feature>
<proteinExistence type="predicted"/>
<organism evidence="2">
    <name type="scientific">uncultured Thermomicrobiales bacterium</name>
    <dbReference type="NCBI Taxonomy" id="1645740"/>
    <lineage>
        <taxon>Bacteria</taxon>
        <taxon>Pseudomonadati</taxon>
        <taxon>Thermomicrobiota</taxon>
        <taxon>Thermomicrobia</taxon>
        <taxon>Thermomicrobiales</taxon>
        <taxon>environmental samples</taxon>
    </lineage>
</organism>
<reference evidence="2" key="1">
    <citation type="submission" date="2020-02" db="EMBL/GenBank/DDBJ databases">
        <authorList>
            <person name="Meier V. D."/>
        </authorList>
    </citation>
    <scope>NUCLEOTIDE SEQUENCE</scope>
    <source>
        <strain evidence="2">AVDCRST_MAG19</strain>
    </source>
</reference>
<name>A0A6J4V5Z9_9BACT</name>
<evidence type="ECO:0000313" key="2">
    <source>
        <dbReference type="EMBL" id="CAA9567859.1"/>
    </source>
</evidence>
<dbReference type="EMBL" id="CADCWL010000118">
    <property type="protein sequence ID" value="CAA9567859.1"/>
    <property type="molecule type" value="Genomic_DNA"/>
</dbReference>
<feature type="non-terminal residue" evidence="2">
    <location>
        <position position="1"/>
    </location>
</feature>
<evidence type="ECO:0000256" key="1">
    <source>
        <dbReference type="SAM" id="MobiDB-lite"/>
    </source>
</evidence>
<accession>A0A6J4V5Z9</accession>